<reference evidence="3 4" key="1">
    <citation type="submission" date="2016-10" db="EMBL/GenBank/DDBJ databases">
        <authorList>
            <person name="de Groot N.N."/>
        </authorList>
    </citation>
    <scope>NUCLEOTIDE SEQUENCE [LARGE SCALE GENOMIC DNA]</scope>
    <source>
        <strain evidence="3 4">Calf135</strain>
    </source>
</reference>
<evidence type="ECO:0000256" key="1">
    <source>
        <dbReference type="SAM" id="MobiDB-lite"/>
    </source>
</evidence>
<feature type="transmembrane region" description="Helical" evidence="2">
    <location>
        <begin position="49"/>
        <end position="71"/>
    </location>
</feature>
<dbReference type="Proteomes" id="UP000199512">
    <property type="component" value="Unassembled WGS sequence"/>
</dbReference>
<dbReference type="RefSeq" id="WP_091974611.1">
    <property type="nucleotide sequence ID" value="NZ_CAUWDX010000013.1"/>
</dbReference>
<feature type="transmembrane region" description="Helical" evidence="2">
    <location>
        <begin position="91"/>
        <end position="112"/>
    </location>
</feature>
<name>A0A1H8GB42_9FIRM</name>
<sequence length="199" mass="22382">MTAKKDLKKKKSKKKGKKSSVKTARGARAKVVEERMIPIADAVARNKNVAIVSLIQTAILMVISIVMIIAKPGSKMGKTVLDQNMYLLNNILTPPVMIGFEVVMFIVMMIYVYKSMKSPALKKFYYTGIAIAALALAFCLTQDVEKFVVFGYGILAGLVIVILQLVKLYYVVRIEKIYAKEAEKERERELEKLEKAQEK</sequence>
<keyword evidence="2" id="KW-0472">Membrane</keyword>
<gene>
    <name evidence="3" type="ORF">SAMN05216454_103141</name>
</gene>
<organism evidence="3 4">
    <name type="scientific">Peptostreptococcus russellii</name>
    <dbReference type="NCBI Taxonomy" id="215200"/>
    <lineage>
        <taxon>Bacteria</taxon>
        <taxon>Bacillati</taxon>
        <taxon>Bacillota</taxon>
        <taxon>Clostridia</taxon>
        <taxon>Peptostreptococcales</taxon>
        <taxon>Peptostreptococcaceae</taxon>
        <taxon>Peptostreptococcus</taxon>
    </lineage>
</organism>
<feature type="transmembrane region" description="Helical" evidence="2">
    <location>
        <begin position="124"/>
        <end position="144"/>
    </location>
</feature>
<protein>
    <submittedName>
        <fullName evidence="3">Uncharacterized protein</fullName>
    </submittedName>
</protein>
<keyword evidence="2" id="KW-0812">Transmembrane</keyword>
<dbReference type="EMBL" id="FODF01000003">
    <property type="protein sequence ID" value="SEN41256.1"/>
    <property type="molecule type" value="Genomic_DNA"/>
</dbReference>
<keyword evidence="4" id="KW-1185">Reference proteome</keyword>
<evidence type="ECO:0000313" key="3">
    <source>
        <dbReference type="EMBL" id="SEN41256.1"/>
    </source>
</evidence>
<accession>A0A1H8GB42</accession>
<feature type="region of interest" description="Disordered" evidence="1">
    <location>
        <begin position="1"/>
        <end position="27"/>
    </location>
</feature>
<dbReference type="AlphaFoldDB" id="A0A1H8GB42"/>
<keyword evidence="2" id="KW-1133">Transmembrane helix</keyword>
<proteinExistence type="predicted"/>
<feature type="transmembrane region" description="Helical" evidence="2">
    <location>
        <begin position="150"/>
        <end position="170"/>
    </location>
</feature>
<evidence type="ECO:0000313" key="4">
    <source>
        <dbReference type="Proteomes" id="UP000199512"/>
    </source>
</evidence>
<dbReference type="STRING" id="215200.SAMN05216454_103141"/>
<evidence type="ECO:0000256" key="2">
    <source>
        <dbReference type="SAM" id="Phobius"/>
    </source>
</evidence>
<dbReference type="OrthoDB" id="9888699at2"/>